<dbReference type="AlphaFoldDB" id="A0A0G4MMQ7"/>
<feature type="non-terminal residue" evidence="7">
    <location>
        <position position="1"/>
    </location>
</feature>
<evidence type="ECO:0000256" key="1">
    <source>
        <dbReference type="ARBA" id="ARBA00004496"/>
    </source>
</evidence>
<dbReference type="Pfam" id="PF17830">
    <property type="entry name" value="STI1-HOP_DP"/>
    <property type="match status" value="1"/>
</dbReference>
<dbReference type="InterPro" id="IPR041243">
    <property type="entry name" value="STI1/HOP_DP"/>
</dbReference>
<dbReference type="STRING" id="100787.A0A0G4MMQ7"/>
<comment type="subcellular location">
    <subcellularLocation>
        <location evidence="1">Cytoplasm</location>
    </subcellularLocation>
</comment>
<sequence length="80" mass="8980">QEQKAFSAMYSARDNETEEQTKERLAKDPEIMGIMQDPVMQAILQQAQTNPAALNEHMKNPDVRSKVQKLVAAGVIRVGR</sequence>
<proteinExistence type="predicted"/>
<dbReference type="EMBL" id="CVQH01023596">
    <property type="protein sequence ID" value="CRK35516.1"/>
    <property type="molecule type" value="Genomic_DNA"/>
</dbReference>
<keyword evidence="2" id="KW-0963">Cytoplasm</keyword>
<keyword evidence="4" id="KW-0802">TPR repeat</keyword>
<dbReference type="FunFam" id="1.10.260.100:FF:000002">
    <property type="entry name" value="Stress-induced-phosphoprotein 1 (Hsp70/Hsp90-organizing)"/>
    <property type="match status" value="1"/>
</dbReference>
<feature type="domain" description="STI1" evidence="6">
    <location>
        <begin position="28"/>
        <end position="67"/>
    </location>
</feature>
<dbReference type="InterPro" id="IPR006636">
    <property type="entry name" value="STI1_HS-bd"/>
</dbReference>
<evidence type="ECO:0000256" key="2">
    <source>
        <dbReference type="ARBA" id="ARBA00022490"/>
    </source>
</evidence>
<evidence type="ECO:0000313" key="8">
    <source>
        <dbReference type="Proteomes" id="UP000044602"/>
    </source>
</evidence>
<dbReference type="SMART" id="SM00727">
    <property type="entry name" value="STI1"/>
    <property type="match status" value="1"/>
</dbReference>
<dbReference type="GO" id="GO:0005737">
    <property type="term" value="C:cytoplasm"/>
    <property type="evidence" value="ECO:0007669"/>
    <property type="project" value="UniProtKB-SubCell"/>
</dbReference>
<keyword evidence="3" id="KW-0677">Repeat</keyword>
<evidence type="ECO:0000259" key="6">
    <source>
        <dbReference type="SMART" id="SM00727"/>
    </source>
</evidence>
<accession>A0A0G4MMQ7</accession>
<feature type="region of interest" description="Disordered" evidence="5">
    <location>
        <begin position="1"/>
        <end position="23"/>
    </location>
</feature>
<evidence type="ECO:0000256" key="4">
    <source>
        <dbReference type="ARBA" id="ARBA00022803"/>
    </source>
</evidence>
<reference evidence="7 8" key="1">
    <citation type="submission" date="2015-05" db="EMBL/GenBank/DDBJ databases">
        <authorList>
            <person name="Wang D.B."/>
            <person name="Wang M."/>
        </authorList>
    </citation>
    <scope>NUCLEOTIDE SEQUENCE [LARGE SCALE GENOMIC DNA]</scope>
    <source>
        <strain evidence="7">VL1</strain>
    </source>
</reference>
<keyword evidence="8" id="KW-1185">Reference proteome</keyword>
<dbReference type="Gene3D" id="1.10.260.100">
    <property type="match status" value="1"/>
</dbReference>
<evidence type="ECO:0000313" key="7">
    <source>
        <dbReference type="EMBL" id="CRK35516.1"/>
    </source>
</evidence>
<gene>
    <name evidence="7" type="ORF">BN1708_019795</name>
</gene>
<organism evidence="7 8">
    <name type="scientific">Verticillium longisporum</name>
    <name type="common">Verticillium dahliae var. longisporum</name>
    <dbReference type="NCBI Taxonomy" id="100787"/>
    <lineage>
        <taxon>Eukaryota</taxon>
        <taxon>Fungi</taxon>
        <taxon>Dikarya</taxon>
        <taxon>Ascomycota</taxon>
        <taxon>Pezizomycotina</taxon>
        <taxon>Sordariomycetes</taxon>
        <taxon>Hypocreomycetidae</taxon>
        <taxon>Glomerellales</taxon>
        <taxon>Plectosphaerellaceae</taxon>
        <taxon>Verticillium</taxon>
    </lineage>
</organism>
<protein>
    <recommendedName>
        <fullName evidence="6">STI1 domain-containing protein</fullName>
    </recommendedName>
</protein>
<evidence type="ECO:0000256" key="5">
    <source>
        <dbReference type="SAM" id="MobiDB-lite"/>
    </source>
</evidence>
<evidence type="ECO:0000256" key="3">
    <source>
        <dbReference type="ARBA" id="ARBA00022737"/>
    </source>
</evidence>
<dbReference type="Proteomes" id="UP000044602">
    <property type="component" value="Unassembled WGS sequence"/>
</dbReference>
<name>A0A0G4MMQ7_VERLO</name>
<feature type="compositionally biased region" description="Basic and acidic residues" evidence="5">
    <location>
        <begin position="13"/>
        <end position="23"/>
    </location>
</feature>